<feature type="transmembrane region" description="Helical" evidence="1">
    <location>
        <begin position="51"/>
        <end position="71"/>
    </location>
</feature>
<feature type="transmembrane region" description="Helical" evidence="1">
    <location>
        <begin position="78"/>
        <end position="97"/>
    </location>
</feature>
<proteinExistence type="predicted"/>
<gene>
    <name evidence="2" type="ORF">HIJ39_08900</name>
</gene>
<accession>A0A7Y0L368</accession>
<keyword evidence="1" id="KW-0472">Membrane</keyword>
<sequence length="261" mass="28941">MQQSRERVTSRRRPRRSKVPEITLYFWIAKLLTTAMGEATSDFFVYHMNPYLAVISGGVVWALAMCIQFKARRYYAPLYWFAVTMVAIFGTMVADATHVALGVPYYASSSAFAVILAVVLMAWHASERTLSIHSIYTPRREFFYWATILSTFALGTATGDMTATTLRLGYLASGILFTVLFFIPGILKRFGVLNGIAAFWITYILTRPLGASYADYFGMPKSFSGLGYGKGPVALVLTAAIILVVGFLTITHLDIQERSAG</sequence>
<dbReference type="AlphaFoldDB" id="A0A7Y0L368"/>
<keyword evidence="1" id="KW-0812">Transmembrane</keyword>
<feature type="transmembrane region" description="Helical" evidence="1">
    <location>
        <begin position="142"/>
        <end position="159"/>
    </location>
</feature>
<organism evidence="2 3">
    <name type="scientific">Sulfobacillus harzensis</name>
    <dbReference type="NCBI Taxonomy" id="2729629"/>
    <lineage>
        <taxon>Bacteria</taxon>
        <taxon>Bacillati</taxon>
        <taxon>Bacillota</taxon>
        <taxon>Clostridia</taxon>
        <taxon>Eubacteriales</taxon>
        <taxon>Clostridiales Family XVII. Incertae Sedis</taxon>
        <taxon>Sulfobacillus</taxon>
    </lineage>
</organism>
<feature type="transmembrane region" description="Helical" evidence="1">
    <location>
        <begin position="21"/>
        <end position="39"/>
    </location>
</feature>
<evidence type="ECO:0000313" key="3">
    <source>
        <dbReference type="Proteomes" id="UP000533476"/>
    </source>
</evidence>
<keyword evidence="3" id="KW-1185">Reference proteome</keyword>
<protein>
    <recommendedName>
        <fullName evidence="4">Membrane-anchored protein</fullName>
    </recommendedName>
</protein>
<dbReference type="InterPro" id="IPR007136">
    <property type="entry name" value="DUF347"/>
</dbReference>
<feature type="transmembrane region" description="Helical" evidence="1">
    <location>
        <begin position="190"/>
        <end position="213"/>
    </location>
</feature>
<feature type="transmembrane region" description="Helical" evidence="1">
    <location>
        <begin position="165"/>
        <end position="183"/>
    </location>
</feature>
<dbReference type="EMBL" id="JABBVZ010000023">
    <property type="protein sequence ID" value="NMP22469.1"/>
    <property type="molecule type" value="Genomic_DNA"/>
</dbReference>
<name>A0A7Y0L368_9FIRM</name>
<keyword evidence="1" id="KW-1133">Transmembrane helix</keyword>
<dbReference type="Pfam" id="PF03988">
    <property type="entry name" value="DUF347"/>
    <property type="match status" value="4"/>
</dbReference>
<feature type="transmembrane region" description="Helical" evidence="1">
    <location>
        <begin position="103"/>
        <end position="122"/>
    </location>
</feature>
<dbReference type="RefSeq" id="WP_169098806.1">
    <property type="nucleotide sequence ID" value="NZ_JABBVZ010000023.1"/>
</dbReference>
<reference evidence="2 3" key="1">
    <citation type="submission" date="2020-04" db="EMBL/GenBank/DDBJ databases">
        <authorList>
            <person name="Zhang R."/>
            <person name="Schippers A."/>
        </authorList>
    </citation>
    <scope>NUCLEOTIDE SEQUENCE [LARGE SCALE GENOMIC DNA]</scope>
    <source>
        <strain evidence="2 3">DSM 109850</strain>
    </source>
</reference>
<dbReference type="Proteomes" id="UP000533476">
    <property type="component" value="Unassembled WGS sequence"/>
</dbReference>
<evidence type="ECO:0000256" key="1">
    <source>
        <dbReference type="SAM" id="Phobius"/>
    </source>
</evidence>
<evidence type="ECO:0000313" key="2">
    <source>
        <dbReference type="EMBL" id="NMP22469.1"/>
    </source>
</evidence>
<comment type="caution">
    <text evidence="2">The sequence shown here is derived from an EMBL/GenBank/DDBJ whole genome shotgun (WGS) entry which is preliminary data.</text>
</comment>
<evidence type="ECO:0008006" key="4">
    <source>
        <dbReference type="Google" id="ProtNLM"/>
    </source>
</evidence>
<feature type="transmembrane region" description="Helical" evidence="1">
    <location>
        <begin position="233"/>
        <end position="253"/>
    </location>
</feature>